<evidence type="ECO:0000313" key="1">
    <source>
        <dbReference type="EMBL" id="WGH94082.1"/>
    </source>
</evidence>
<dbReference type="RefSeq" id="WP_279675252.1">
    <property type="nucleotide sequence ID" value="NZ_CP122563.1"/>
</dbReference>
<evidence type="ECO:0000313" key="2">
    <source>
        <dbReference type="Proteomes" id="UP001224674"/>
    </source>
</evidence>
<dbReference type="AlphaFoldDB" id="A0AAJ6AL69"/>
<sequence length="101" mass="11492">MAALMATSWARTVGLYPERPNANSSWASNASNQSSITGFMYLPEGMPINRHTRINCFFAFAEYFVGLCFRRSMRTTFLTPMVCDVRYRLAVDRPNPVEAQN</sequence>
<reference evidence="1 2" key="1">
    <citation type="submission" date="2023-03" db="EMBL/GenBank/DDBJ databases">
        <title>Complete genome sequences of several Auritidibacter ignavus strains isolated from ear infections.</title>
        <authorList>
            <person name="Baehr T."/>
            <person name="Baumhoegger A.M."/>
        </authorList>
    </citation>
    <scope>NUCLEOTIDE SEQUENCE [LARGE SCALE GENOMIC DNA]</scope>
    <source>
        <strain evidence="1 2">BABAE-6</strain>
    </source>
</reference>
<proteinExistence type="predicted"/>
<dbReference type="Proteomes" id="UP001224674">
    <property type="component" value="Chromosome"/>
</dbReference>
<dbReference type="EMBL" id="CP122566">
    <property type="protein sequence ID" value="WGH94082.1"/>
    <property type="molecule type" value="Genomic_DNA"/>
</dbReference>
<gene>
    <name evidence="1" type="ORF">QDX21_04625</name>
</gene>
<keyword evidence="2" id="KW-1185">Reference proteome</keyword>
<accession>A0AAJ6AL69</accession>
<name>A0AAJ6AL69_9MICC</name>
<organism evidence="1 2">
    <name type="scientific">Auritidibacter ignavus</name>
    <dbReference type="NCBI Taxonomy" id="678932"/>
    <lineage>
        <taxon>Bacteria</taxon>
        <taxon>Bacillati</taxon>
        <taxon>Actinomycetota</taxon>
        <taxon>Actinomycetes</taxon>
        <taxon>Micrococcales</taxon>
        <taxon>Micrococcaceae</taxon>
        <taxon>Auritidibacter</taxon>
    </lineage>
</organism>
<protein>
    <submittedName>
        <fullName evidence="1">Uncharacterized protein</fullName>
    </submittedName>
</protein>